<dbReference type="RefSeq" id="WP_019018845.1">
    <property type="nucleotide sequence ID" value="NZ_BMXD01000005.1"/>
</dbReference>
<evidence type="ECO:0000256" key="1">
    <source>
        <dbReference type="SAM" id="MobiDB-lite"/>
    </source>
</evidence>
<comment type="caution">
    <text evidence="2">The sequence shown here is derived from an EMBL/GenBank/DDBJ whole genome shotgun (WGS) entry which is preliminary data.</text>
</comment>
<protein>
    <submittedName>
        <fullName evidence="2">Uncharacterized protein</fullName>
    </submittedName>
</protein>
<name>A0ABV7LZS0_9GAMM</name>
<proteinExistence type="predicted"/>
<sequence length="169" mass="19228">MKKSRAGRILERYEALSAKREGQAAEREGWDTASEESSTRIGKLLQHLNSDDLERTSAGRSGWEGKFHVIDQTEAERFRQQQVQPANEARRNKKQARIDAIKQAVMHFWTEKPAIRAASPREARSMLVRFCQMAGVEFSINANRDMSEATQELAAEGILPRSFGKPRQK</sequence>
<evidence type="ECO:0000313" key="3">
    <source>
        <dbReference type="Proteomes" id="UP001595640"/>
    </source>
</evidence>
<organism evidence="2 3">
    <name type="scientific">Modicisalibacter luteus</name>
    <dbReference type="NCBI Taxonomy" id="453962"/>
    <lineage>
        <taxon>Bacteria</taxon>
        <taxon>Pseudomonadati</taxon>
        <taxon>Pseudomonadota</taxon>
        <taxon>Gammaproteobacteria</taxon>
        <taxon>Oceanospirillales</taxon>
        <taxon>Halomonadaceae</taxon>
        <taxon>Modicisalibacter</taxon>
    </lineage>
</organism>
<dbReference type="EMBL" id="JBHRUH010000011">
    <property type="protein sequence ID" value="MFC3291502.1"/>
    <property type="molecule type" value="Genomic_DNA"/>
</dbReference>
<gene>
    <name evidence="2" type="ORF">ACFOEI_05425</name>
</gene>
<evidence type="ECO:0000313" key="2">
    <source>
        <dbReference type="EMBL" id="MFC3291502.1"/>
    </source>
</evidence>
<feature type="compositionally biased region" description="Basic and acidic residues" evidence="1">
    <location>
        <begin position="17"/>
        <end position="30"/>
    </location>
</feature>
<reference evidence="3" key="1">
    <citation type="journal article" date="2019" name="Int. J. Syst. Evol. Microbiol.">
        <title>The Global Catalogue of Microorganisms (GCM) 10K type strain sequencing project: providing services to taxonomists for standard genome sequencing and annotation.</title>
        <authorList>
            <consortium name="The Broad Institute Genomics Platform"/>
            <consortium name="The Broad Institute Genome Sequencing Center for Infectious Disease"/>
            <person name="Wu L."/>
            <person name="Ma J."/>
        </authorList>
    </citation>
    <scope>NUCLEOTIDE SEQUENCE [LARGE SCALE GENOMIC DNA]</scope>
    <source>
        <strain evidence="3">KCTC 12847</strain>
    </source>
</reference>
<accession>A0ABV7LZS0</accession>
<feature type="region of interest" description="Disordered" evidence="1">
    <location>
        <begin position="17"/>
        <end position="42"/>
    </location>
</feature>
<keyword evidence="3" id="KW-1185">Reference proteome</keyword>
<dbReference type="Proteomes" id="UP001595640">
    <property type="component" value="Unassembled WGS sequence"/>
</dbReference>